<name>A0ABQ9ZI28_9CRUS</name>
<organism evidence="2 3">
    <name type="scientific">Daphnia magna</name>
    <dbReference type="NCBI Taxonomy" id="35525"/>
    <lineage>
        <taxon>Eukaryota</taxon>
        <taxon>Metazoa</taxon>
        <taxon>Ecdysozoa</taxon>
        <taxon>Arthropoda</taxon>
        <taxon>Crustacea</taxon>
        <taxon>Branchiopoda</taxon>
        <taxon>Diplostraca</taxon>
        <taxon>Cladocera</taxon>
        <taxon>Anomopoda</taxon>
        <taxon>Daphniidae</taxon>
        <taxon>Daphnia</taxon>
    </lineage>
</organism>
<reference evidence="2 3" key="1">
    <citation type="journal article" date="2023" name="Nucleic Acids Res.">
        <title>The hologenome of Daphnia magna reveals possible DNA methylation and microbiome-mediated evolution of the host genome.</title>
        <authorList>
            <person name="Chaturvedi A."/>
            <person name="Li X."/>
            <person name="Dhandapani V."/>
            <person name="Marshall H."/>
            <person name="Kissane S."/>
            <person name="Cuenca-Cambronero M."/>
            <person name="Asole G."/>
            <person name="Calvet F."/>
            <person name="Ruiz-Romero M."/>
            <person name="Marangio P."/>
            <person name="Guigo R."/>
            <person name="Rago D."/>
            <person name="Mirbahai L."/>
            <person name="Eastwood N."/>
            <person name="Colbourne J.K."/>
            <person name="Zhou J."/>
            <person name="Mallon E."/>
            <person name="Orsini L."/>
        </authorList>
    </citation>
    <scope>NUCLEOTIDE SEQUENCE [LARGE SCALE GENOMIC DNA]</scope>
    <source>
        <strain evidence="2">LRV0_1</strain>
    </source>
</reference>
<sequence>MPQERKLRVTQPIDTYNNNKSGGGNNDVYHFLLDAVQLNGAGATLQKKSVKVSVSLSVKGFSLGNQGGLKAAALLGLFRLGSAISGYVPTRVPVHLSYLLLAKR</sequence>
<accession>A0ABQ9ZI28</accession>
<comment type="caution">
    <text evidence="2">The sequence shown here is derived from an EMBL/GenBank/DDBJ whole genome shotgun (WGS) entry which is preliminary data.</text>
</comment>
<gene>
    <name evidence="2" type="ORF">OUZ56_021184</name>
</gene>
<dbReference type="Proteomes" id="UP001234178">
    <property type="component" value="Unassembled WGS sequence"/>
</dbReference>
<evidence type="ECO:0000313" key="2">
    <source>
        <dbReference type="EMBL" id="KAK4012084.1"/>
    </source>
</evidence>
<proteinExistence type="predicted"/>
<dbReference type="EMBL" id="JAOYFB010000003">
    <property type="protein sequence ID" value="KAK4012084.1"/>
    <property type="molecule type" value="Genomic_DNA"/>
</dbReference>
<evidence type="ECO:0000313" key="3">
    <source>
        <dbReference type="Proteomes" id="UP001234178"/>
    </source>
</evidence>
<protein>
    <submittedName>
        <fullName evidence="2">Uncharacterized protein</fullName>
    </submittedName>
</protein>
<feature type="region of interest" description="Disordered" evidence="1">
    <location>
        <begin position="1"/>
        <end position="21"/>
    </location>
</feature>
<evidence type="ECO:0000256" key="1">
    <source>
        <dbReference type="SAM" id="MobiDB-lite"/>
    </source>
</evidence>
<keyword evidence="3" id="KW-1185">Reference proteome</keyword>